<reference evidence="1 2" key="1">
    <citation type="journal article" date="2022" name="bioRxiv">
        <title>Genomics of Preaxostyla Flagellates Illuminates Evolutionary Transitions and the Path Towards Mitochondrial Loss.</title>
        <authorList>
            <person name="Novak L.V.F."/>
            <person name="Treitli S.C."/>
            <person name="Pyrih J."/>
            <person name="Halakuc P."/>
            <person name="Pipaliya S.V."/>
            <person name="Vacek V."/>
            <person name="Brzon O."/>
            <person name="Soukal P."/>
            <person name="Eme L."/>
            <person name="Dacks J.B."/>
            <person name="Karnkowska A."/>
            <person name="Elias M."/>
            <person name="Hampl V."/>
        </authorList>
    </citation>
    <scope>NUCLEOTIDE SEQUENCE [LARGE SCALE GENOMIC DNA]</scope>
    <source>
        <strain evidence="1">NAU3</strain>
        <tissue evidence="1">Gut</tissue>
    </source>
</reference>
<gene>
    <name evidence="1" type="ORF">BLNAU_8452</name>
</gene>
<comment type="caution">
    <text evidence="1">The sequence shown here is derived from an EMBL/GenBank/DDBJ whole genome shotgun (WGS) entry which is preliminary data.</text>
</comment>
<protein>
    <submittedName>
        <fullName evidence="1">Uncharacterized protein</fullName>
    </submittedName>
</protein>
<accession>A0ABQ9XYP0</accession>
<evidence type="ECO:0000313" key="2">
    <source>
        <dbReference type="Proteomes" id="UP001281761"/>
    </source>
</evidence>
<proteinExistence type="predicted"/>
<name>A0ABQ9XYP0_9EUKA</name>
<dbReference type="EMBL" id="JARBJD010000054">
    <property type="protein sequence ID" value="KAK2956612.1"/>
    <property type="molecule type" value="Genomic_DNA"/>
</dbReference>
<keyword evidence="2" id="KW-1185">Reference proteome</keyword>
<organism evidence="1 2">
    <name type="scientific">Blattamonas nauphoetae</name>
    <dbReference type="NCBI Taxonomy" id="2049346"/>
    <lineage>
        <taxon>Eukaryota</taxon>
        <taxon>Metamonada</taxon>
        <taxon>Preaxostyla</taxon>
        <taxon>Oxymonadida</taxon>
        <taxon>Blattamonas</taxon>
    </lineage>
</organism>
<evidence type="ECO:0000313" key="1">
    <source>
        <dbReference type="EMBL" id="KAK2956612.1"/>
    </source>
</evidence>
<dbReference type="Proteomes" id="UP001281761">
    <property type="component" value="Unassembled WGS sequence"/>
</dbReference>
<sequence>MDRLPFQNWSEDEHGSDDEKAVVFQSLVATITFQSVFDVSLEAKAVKFLKYVEPHNEESADHFLHSLGRTDDESLKNFVQCIGVLLSSTSQIITTTAMKMLDRLIWTCSSAVYFTLVKADLIPQLINTLNPQSLLFTEAEDIHINVMKIITHSLWLTSPYGIASLGIEDDDGQQAVHETVFKQSLIPSEKYRNYLCTNRSLIVDGDQAYEFMILLAQLLRISPYYQPTMKFVLHIPVVLTIPSCLAFFEDDRSIWNFQHSMNTAQQEWNEKGGEARQIGKTVHEMLRMEGFEDVSEEKLQNDQNELSGRWIVAKSIQWNILQAMNLP</sequence>